<dbReference type="AlphaFoldDB" id="A0AAI9X480"/>
<sequence length="163" mass="19260">MTTTPDCVMKTLNNELKVIGEFKVLWVDEHSIAFSRDTVRPSDPESLLRESELGRVIFNALEAEEKKLRVADHFHYWNRSSIVDLEILMLKQHRDQRKSRLTRKETTVKEREREREMGREGERRKEGERSMSQWCWCLKASTAQASCRPCRVSDSYRHFSPST</sequence>
<dbReference type="EMBL" id="LACB01000495">
    <property type="protein sequence ID" value="KAJ9482878.1"/>
    <property type="molecule type" value="Genomic_DNA"/>
</dbReference>
<reference evidence="2" key="2">
    <citation type="journal article" date="2016" name="Fungal Biol.">
        <title>Ochratoxin A production by Penicillium thymicola.</title>
        <authorList>
            <person name="Nguyen H.D.T."/>
            <person name="McMullin D.R."/>
            <person name="Ponomareva E."/>
            <person name="Riley R."/>
            <person name="Pomraning K.R."/>
            <person name="Baker S.E."/>
            <person name="Seifert K.A."/>
        </authorList>
    </citation>
    <scope>NUCLEOTIDE SEQUENCE</scope>
    <source>
        <strain evidence="2">DAOM 180753</strain>
    </source>
</reference>
<dbReference type="Proteomes" id="UP001227192">
    <property type="component" value="Unassembled WGS sequence"/>
</dbReference>
<name>A0AAI9X480_PENTH</name>
<evidence type="ECO:0000256" key="1">
    <source>
        <dbReference type="SAM" id="MobiDB-lite"/>
    </source>
</evidence>
<accession>A0AAI9X480</accession>
<feature type="region of interest" description="Disordered" evidence="1">
    <location>
        <begin position="96"/>
        <end position="129"/>
    </location>
</feature>
<organism evidence="2 3">
    <name type="scientific">Penicillium thymicola</name>
    <dbReference type="NCBI Taxonomy" id="293382"/>
    <lineage>
        <taxon>Eukaryota</taxon>
        <taxon>Fungi</taxon>
        <taxon>Dikarya</taxon>
        <taxon>Ascomycota</taxon>
        <taxon>Pezizomycotina</taxon>
        <taxon>Eurotiomycetes</taxon>
        <taxon>Eurotiomycetidae</taxon>
        <taxon>Eurotiales</taxon>
        <taxon>Aspergillaceae</taxon>
        <taxon>Penicillium</taxon>
    </lineage>
</organism>
<evidence type="ECO:0000313" key="2">
    <source>
        <dbReference type="EMBL" id="KAJ9482878.1"/>
    </source>
</evidence>
<protein>
    <submittedName>
        <fullName evidence="2">Uncharacterized protein</fullName>
    </submittedName>
</protein>
<keyword evidence="3" id="KW-1185">Reference proteome</keyword>
<comment type="caution">
    <text evidence="2">The sequence shown here is derived from an EMBL/GenBank/DDBJ whole genome shotgun (WGS) entry which is preliminary data.</text>
</comment>
<reference evidence="2" key="1">
    <citation type="submission" date="2015-06" db="EMBL/GenBank/DDBJ databases">
        <authorList>
            <person name="Nguyen H."/>
        </authorList>
    </citation>
    <scope>NUCLEOTIDE SEQUENCE</scope>
    <source>
        <strain evidence="2">DAOM 180753</strain>
    </source>
</reference>
<feature type="compositionally biased region" description="Basic and acidic residues" evidence="1">
    <location>
        <begin position="102"/>
        <end position="129"/>
    </location>
</feature>
<gene>
    <name evidence="2" type="ORF">VN97_g10543</name>
</gene>
<evidence type="ECO:0000313" key="3">
    <source>
        <dbReference type="Proteomes" id="UP001227192"/>
    </source>
</evidence>
<proteinExistence type="predicted"/>